<evidence type="ECO:0000256" key="2">
    <source>
        <dbReference type="ARBA" id="ARBA00022448"/>
    </source>
</evidence>
<reference evidence="11 12" key="1">
    <citation type="submission" date="2020-04" db="EMBL/GenBank/DDBJ databases">
        <title>Flammeovirga sp. SR4, a novel species isolated from seawater.</title>
        <authorList>
            <person name="Wang X."/>
        </authorList>
    </citation>
    <scope>NUCLEOTIDE SEQUENCE [LARGE SCALE GENOMIC DNA]</scope>
    <source>
        <strain evidence="11 12">ATCC 23126</strain>
    </source>
</reference>
<comment type="caution">
    <text evidence="11">The sequence shown here is derived from an EMBL/GenBank/DDBJ whole genome shotgun (WGS) entry which is preliminary data.</text>
</comment>
<feature type="transmembrane region" description="Helical" evidence="10">
    <location>
        <begin position="291"/>
        <end position="309"/>
    </location>
</feature>
<dbReference type="GO" id="GO:0006811">
    <property type="term" value="P:monoatomic ion transport"/>
    <property type="evidence" value="ECO:0007669"/>
    <property type="project" value="UniProtKB-KW"/>
</dbReference>
<feature type="transmembrane region" description="Helical" evidence="10">
    <location>
        <begin position="20"/>
        <end position="42"/>
    </location>
</feature>
<dbReference type="GO" id="GO:0005886">
    <property type="term" value="C:plasma membrane"/>
    <property type="evidence" value="ECO:0007669"/>
    <property type="project" value="UniProtKB-SubCell"/>
</dbReference>
<dbReference type="CDD" id="cd13131">
    <property type="entry name" value="MATE_NorM_like"/>
    <property type="match status" value="1"/>
</dbReference>
<dbReference type="InterPro" id="IPR050222">
    <property type="entry name" value="MATE_MdtK"/>
</dbReference>
<evidence type="ECO:0000256" key="10">
    <source>
        <dbReference type="SAM" id="Phobius"/>
    </source>
</evidence>
<name>A0A7X9XCB9_9BACT</name>
<dbReference type="AlphaFoldDB" id="A0A7X9XCB9"/>
<dbReference type="RefSeq" id="WP_169659690.1">
    <property type="nucleotide sequence ID" value="NZ_JABANE010000100.1"/>
</dbReference>
<feature type="transmembrane region" description="Helical" evidence="10">
    <location>
        <begin position="321"/>
        <end position="341"/>
    </location>
</feature>
<dbReference type="Pfam" id="PF01554">
    <property type="entry name" value="MatE"/>
    <property type="match status" value="2"/>
</dbReference>
<dbReference type="InterPro" id="IPR002528">
    <property type="entry name" value="MATE_fam"/>
</dbReference>
<dbReference type="PIRSF" id="PIRSF006603">
    <property type="entry name" value="DinF"/>
    <property type="match status" value="1"/>
</dbReference>
<feature type="transmembrane region" description="Helical" evidence="10">
    <location>
        <begin position="54"/>
        <end position="75"/>
    </location>
</feature>
<keyword evidence="7" id="KW-0406">Ion transport</keyword>
<organism evidence="11 12">
    <name type="scientific">Flammeovirga aprica JL-4</name>
    <dbReference type="NCBI Taxonomy" id="694437"/>
    <lineage>
        <taxon>Bacteria</taxon>
        <taxon>Pseudomonadati</taxon>
        <taxon>Bacteroidota</taxon>
        <taxon>Cytophagia</taxon>
        <taxon>Cytophagales</taxon>
        <taxon>Flammeovirgaceae</taxon>
        <taxon>Flammeovirga</taxon>
    </lineage>
</organism>
<accession>A0A7X9XCB9</accession>
<keyword evidence="2" id="KW-0813">Transport</keyword>
<evidence type="ECO:0000256" key="1">
    <source>
        <dbReference type="ARBA" id="ARBA00004651"/>
    </source>
</evidence>
<proteinExistence type="predicted"/>
<evidence type="ECO:0000256" key="6">
    <source>
        <dbReference type="ARBA" id="ARBA00022989"/>
    </source>
</evidence>
<dbReference type="EMBL" id="JABANE010000100">
    <property type="protein sequence ID" value="NME71474.1"/>
    <property type="molecule type" value="Genomic_DNA"/>
</dbReference>
<gene>
    <name evidence="11" type="ORF">HHU12_26140</name>
</gene>
<dbReference type="GO" id="GO:0015297">
    <property type="term" value="F:antiporter activity"/>
    <property type="evidence" value="ECO:0007669"/>
    <property type="project" value="UniProtKB-KW"/>
</dbReference>
<dbReference type="GO" id="GO:0042910">
    <property type="term" value="F:xenobiotic transmembrane transporter activity"/>
    <property type="evidence" value="ECO:0007669"/>
    <property type="project" value="InterPro"/>
</dbReference>
<dbReference type="Proteomes" id="UP000576082">
    <property type="component" value="Unassembled WGS sequence"/>
</dbReference>
<keyword evidence="4" id="KW-1003">Cell membrane</keyword>
<feature type="transmembrane region" description="Helical" evidence="10">
    <location>
        <begin position="251"/>
        <end position="271"/>
    </location>
</feature>
<feature type="transmembrane region" description="Helical" evidence="10">
    <location>
        <begin position="394"/>
        <end position="415"/>
    </location>
</feature>
<evidence type="ECO:0000313" key="12">
    <source>
        <dbReference type="Proteomes" id="UP000576082"/>
    </source>
</evidence>
<feature type="transmembrane region" description="Helical" evidence="10">
    <location>
        <begin position="421"/>
        <end position="438"/>
    </location>
</feature>
<feature type="transmembrane region" description="Helical" evidence="10">
    <location>
        <begin position="361"/>
        <end position="382"/>
    </location>
</feature>
<evidence type="ECO:0000256" key="3">
    <source>
        <dbReference type="ARBA" id="ARBA00022449"/>
    </source>
</evidence>
<evidence type="ECO:0000256" key="9">
    <source>
        <dbReference type="ARBA" id="ARBA00031636"/>
    </source>
</evidence>
<dbReference type="PANTHER" id="PTHR43298">
    <property type="entry name" value="MULTIDRUG RESISTANCE PROTEIN NORM-RELATED"/>
    <property type="match status" value="1"/>
</dbReference>
<dbReference type="InterPro" id="IPR048279">
    <property type="entry name" value="MdtK-like"/>
</dbReference>
<feature type="transmembrane region" description="Helical" evidence="10">
    <location>
        <begin position="96"/>
        <end position="119"/>
    </location>
</feature>
<feature type="transmembrane region" description="Helical" evidence="10">
    <location>
        <begin position="134"/>
        <end position="156"/>
    </location>
</feature>
<keyword evidence="5 10" id="KW-0812">Transmembrane</keyword>
<evidence type="ECO:0000256" key="5">
    <source>
        <dbReference type="ARBA" id="ARBA00022692"/>
    </source>
</evidence>
<evidence type="ECO:0000256" key="4">
    <source>
        <dbReference type="ARBA" id="ARBA00022475"/>
    </source>
</evidence>
<evidence type="ECO:0000313" key="11">
    <source>
        <dbReference type="EMBL" id="NME71474.1"/>
    </source>
</evidence>
<evidence type="ECO:0000256" key="8">
    <source>
        <dbReference type="ARBA" id="ARBA00023136"/>
    </source>
</evidence>
<sequence length="460" mass="51165">MQLKRHWKEYNPLFSTILKLGWPVILAQVGQISVGLVDNMIIGQLGRTPLAAASFSNTIFNLVLLFGMGFTFILTPKIGEAIGLNNYKKATSALKNSFMANGILSLLLLMLLVVLYFYMPYMGQPETIIASSQAYLIILMVSLIPQMIFLTFKQLFEGIGDTKMGMKITLVGNVVNIVGDFVFVFGLLGAPEMGLIGAGVGTLLARLAMAGGAIYVFSTYKKFEVFSSLFNKVQFTVKEVKEFFTNGIPMAFQLLMESAAFSISTIMMGWISEVGLAAHQVAISLSTLGFMVYQGIGAATGILVSQSFGKRDFTEVKKVTYASLIIVTLMSFGAVVFFLTGRSWMPHLFTDDQEVIQFAQLFIVWLASYQTFDAIEIVYAGACRGLHDFKVPMWFIFSSYFVIAIPFSYMCAFHWGQGEAGIWMGFPLGLGIICLIFVKRFSYRLRKVEEEHIPFERKIS</sequence>
<comment type="subcellular location">
    <subcellularLocation>
        <location evidence="1">Cell membrane</location>
        <topology evidence="1">Multi-pass membrane protein</topology>
    </subcellularLocation>
</comment>
<keyword evidence="8 10" id="KW-0472">Membrane</keyword>
<dbReference type="NCBIfam" id="TIGR00797">
    <property type="entry name" value="matE"/>
    <property type="match status" value="1"/>
</dbReference>
<keyword evidence="6 10" id="KW-1133">Transmembrane helix</keyword>
<feature type="transmembrane region" description="Helical" evidence="10">
    <location>
        <begin position="194"/>
        <end position="217"/>
    </location>
</feature>
<protein>
    <recommendedName>
        <fullName evidence="9">Multidrug-efflux transporter</fullName>
    </recommendedName>
</protein>
<keyword evidence="12" id="KW-1185">Reference proteome</keyword>
<dbReference type="PANTHER" id="PTHR43298:SF2">
    <property type="entry name" value="FMN_FAD EXPORTER YEEO-RELATED"/>
    <property type="match status" value="1"/>
</dbReference>
<evidence type="ECO:0000256" key="7">
    <source>
        <dbReference type="ARBA" id="ARBA00023065"/>
    </source>
</evidence>
<keyword evidence="3" id="KW-0050">Antiport</keyword>
<feature type="transmembrane region" description="Helical" evidence="10">
    <location>
        <begin position="168"/>
        <end position="188"/>
    </location>
</feature>